<feature type="binding site" evidence="6">
    <location>
        <position position="85"/>
    </location>
    <ligand>
        <name>(6S)-5-formyl-5,6,7,8-tetrahydrofolate</name>
        <dbReference type="ChEBI" id="CHEBI:57457"/>
    </ligand>
</feature>
<feature type="binding site" evidence="6">
    <location>
        <position position="255"/>
    </location>
    <ligand>
        <name>Mg(2+)</name>
        <dbReference type="ChEBI" id="CHEBI:18420"/>
    </ligand>
</feature>
<evidence type="ECO:0000259" key="8">
    <source>
        <dbReference type="PROSITE" id="PS51709"/>
    </source>
</evidence>
<comment type="subunit">
    <text evidence="6">Homodimer. Heterotetramer of two MnmE and two MnmG subunits.</text>
</comment>
<dbReference type="CDD" id="cd04164">
    <property type="entry name" value="trmE"/>
    <property type="match status" value="1"/>
</dbReference>
<dbReference type="InterPro" id="IPR027266">
    <property type="entry name" value="TrmE/GcvT-like"/>
</dbReference>
<feature type="binding site" evidence="6">
    <location>
        <position position="230"/>
    </location>
    <ligand>
        <name>K(+)</name>
        <dbReference type="ChEBI" id="CHEBI:29103"/>
    </ligand>
</feature>
<keyword evidence="10" id="KW-1185">Reference proteome</keyword>
<evidence type="ECO:0000256" key="4">
    <source>
        <dbReference type="ARBA" id="ARBA00022958"/>
    </source>
</evidence>
<feature type="domain" description="TrmE-type G" evidence="8">
    <location>
        <begin position="220"/>
        <end position="381"/>
    </location>
</feature>
<comment type="function">
    <text evidence="6">Exhibits a very high intrinsic GTPase hydrolysis rate. Involved in the addition of a carboxymethylaminomethyl (cmnm) group at the wobble position (U34) of certain tRNAs, forming tRNA-cmnm(5)s(2)U34.</text>
</comment>
<reference evidence="9 10" key="1">
    <citation type="submission" date="2020-08" db="EMBL/GenBank/DDBJ databases">
        <title>Genome public.</title>
        <authorList>
            <person name="Liu C."/>
            <person name="Sun Q."/>
        </authorList>
    </citation>
    <scope>NUCLEOTIDE SEQUENCE [LARGE SCALE GENOMIC DNA]</scope>
    <source>
        <strain evidence="9 10">New-38</strain>
    </source>
</reference>
<dbReference type="SUPFAM" id="SSF52540">
    <property type="entry name" value="P-loop containing nucleoside triphosphate hydrolases"/>
    <property type="match status" value="1"/>
</dbReference>
<comment type="subcellular location">
    <subcellularLocation>
        <location evidence="6">Cytoplasm</location>
    </subcellularLocation>
</comment>
<feature type="binding site" evidence="6">
    <location>
        <position position="234"/>
    </location>
    <ligand>
        <name>Mg(2+)</name>
        <dbReference type="ChEBI" id="CHEBI:18420"/>
    </ligand>
</feature>
<comment type="similarity">
    <text evidence="1 6 7">Belongs to the TRAFAC class TrmE-Era-EngA-EngB-Septin-like GTPase superfamily. TrmE GTPase family.</text>
</comment>
<dbReference type="Proteomes" id="UP000660021">
    <property type="component" value="Unassembled WGS sequence"/>
</dbReference>
<feature type="binding site" evidence="6">
    <location>
        <position position="21"/>
    </location>
    <ligand>
        <name>(6S)-5-formyl-5,6,7,8-tetrahydrofolate</name>
        <dbReference type="ChEBI" id="CHEBI:57457"/>
    </ligand>
</feature>
<dbReference type="PANTHER" id="PTHR42714:SF2">
    <property type="entry name" value="TRNA MODIFICATION GTPASE GTPBP3, MITOCHONDRIAL"/>
    <property type="match status" value="1"/>
</dbReference>
<evidence type="ECO:0000256" key="1">
    <source>
        <dbReference type="ARBA" id="ARBA00011043"/>
    </source>
</evidence>
<dbReference type="NCBIfam" id="TIGR00231">
    <property type="entry name" value="small_GTP"/>
    <property type="match status" value="1"/>
</dbReference>
<feature type="binding site" evidence="6">
    <location>
        <position position="459"/>
    </location>
    <ligand>
        <name>(6S)-5-formyl-5,6,7,8-tetrahydrofolate</name>
        <dbReference type="ChEBI" id="CHEBI:57457"/>
    </ligand>
</feature>
<dbReference type="InterPro" id="IPR004520">
    <property type="entry name" value="GTPase_MnmE"/>
</dbReference>
<keyword evidence="5 6" id="KW-0342">GTP-binding</keyword>
<accession>A0ABR7HV81</accession>
<dbReference type="NCBIfam" id="TIGR00450">
    <property type="entry name" value="mnmE_trmE_thdF"/>
    <property type="match status" value="1"/>
</dbReference>
<feature type="binding site" evidence="6">
    <location>
        <position position="251"/>
    </location>
    <ligand>
        <name>K(+)</name>
        <dbReference type="ChEBI" id="CHEBI:29103"/>
    </ligand>
</feature>
<dbReference type="Pfam" id="PF10396">
    <property type="entry name" value="TrmE_N"/>
    <property type="match status" value="1"/>
</dbReference>
<evidence type="ECO:0000256" key="7">
    <source>
        <dbReference type="RuleBase" id="RU003313"/>
    </source>
</evidence>
<comment type="caution">
    <text evidence="6">Lacks conserved residue(s) required for the propagation of feature annotation.</text>
</comment>
<keyword evidence="6" id="KW-0479">Metal-binding</keyword>
<dbReference type="PROSITE" id="PS51709">
    <property type="entry name" value="G_TRME"/>
    <property type="match status" value="1"/>
</dbReference>
<keyword evidence="6" id="KW-0460">Magnesium</keyword>
<dbReference type="InterPro" id="IPR025867">
    <property type="entry name" value="MnmE_helical"/>
</dbReference>
<dbReference type="InterPro" id="IPR027368">
    <property type="entry name" value="MnmE_dom2"/>
</dbReference>
<feature type="binding site" evidence="6">
    <location>
        <position position="254"/>
    </location>
    <ligand>
        <name>K(+)</name>
        <dbReference type="ChEBI" id="CHEBI:29103"/>
    </ligand>
</feature>
<evidence type="ECO:0000256" key="6">
    <source>
        <dbReference type="HAMAP-Rule" id="MF_00379"/>
    </source>
</evidence>
<keyword evidence="6" id="KW-0963">Cytoplasm</keyword>
<dbReference type="InterPro" id="IPR005225">
    <property type="entry name" value="Small_GTP-bd"/>
</dbReference>
<dbReference type="InterPro" id="IPR031168">
    <property type="entry name" value="G_TrmE"/>
</dbReference>
<dbReference type="PANTHER" id="PTHR42714">
    <property type="entry name" value="TRNA MODIFICATION GTPASE GTPBP3"/>
    <property type="match status" value="1"/>
</dbReference>
<evidence type="ECO:0000313" key="9">
    <source>
        <dbReference type="EMBL" id="MBC5731419.1"/>
    </source>
</evidence>
<feature type="binding site" evidence="6">
    <location>
        <begin position="230"/>
        <end position="235"/>
    </location>
    <ligand>
        <name>GTP</name>
        <dbReference type="ChEBI" id="CHEBI:37565"/>
    </ligand>
</feature>
<protein>
    <recommendedName>
        <fullName evidence="6">tRNA modification GTPase MnmE</fullName>
        <ecNumber evidence="6">3.6.-.-</ecNumber>
    </recommendedName>
</protein>
<dbReference type="InterPro" id="IPR006073">
    <property type="entry name" value="GTP-bd"/>
</dbReference>
<dbReference type="Gene3D" id="1.20.120.430">
    <property type="entry name" value="tRNA modification GTPase MnmE domain 2"/>
    <property type="match status" value="1"/>
</dbReference>
<evidence type="ECO:0000256" key="5">
    <source>
        <dbReference type="ARBA" id="ARBA00023134"/>
    </source>
</evidence>
<evidence type="ECO:0000256" key="2">
    <source>
        <dbReference type="ARBA" id="ARBA00022694"/>
    </source>
</evidence>
<organism evidence="9 10">
    <name type="scientific">Pseudoflavonifractor hominis</name>
    <dbReference type="NCBI Taxonomy" id="2763059"/>
    <lineage>
        <taxon>Bacteria</taxon>
        <taxon>Bacillati</taxon>
        <taxon>Bacillota</taxon>
        <taxon>Clostridia</taxon>
        <taxon>Eubacteriales</taxon>
        <taxon>Oscillospiraceae</taxon>
        <taxon>Pseudoflavonifractor</taxon>
    </lineage>
</organism>
<keyword evidence="4 6" id="KW-0630">Potassium</keyword>
<dbReference type="Pfam" id="PF12631">
    <property type="entry name" value="MnmE_helical"/>
    <property type="match status" value="1"/>
</dbReference>
<proteinExistence type="inferred from homology"/>
<evidence type="ECO:0000313" key="10">
    <source>
        <dbReference type="Proteomes" id="UP000660021"/>
    </source>
</evidence>
<gene>
    <name evidence="6 9" type="primary">mnmE</name>
    <name evidence="6" type="synonym">trmE</name>
    <name evidence="9" type="ORF">H8S34_11320</name>
</gene>
<dbReference type="Gene3D" id="3.40.50.300">
    <property type="entry name" value="P-loop containing nucleotide triphosphate hydrolases"/>
    <property type="match status" value="1"/>
</dbReference>
<dbReference type="InterPro" id="IPR027417">
    <property type="entry name" value="P-loop_NTPase"/>
</dbReference>
<dbReference type="RefSeq" id="WP_186964028.1">
    <property type="nucleotide sequence ID" value="NZ_JACOPR010000007.1"/>
</dbReference>
<dbReference type="InterPro" id="IPR018948">
    <property type="entry name" value="GTP-bd_TrmE_N"/>
</dbReference>
<dbReference type="Pfam" id="PF01926">
    <property type="entry name" value="MMR_HSR1"/>
    <property type="match status" value="1"/>
</dbReference>
<keyword evidence="3 6" id="KW-0547">Nucleotide-binding</keyword>
<keyword evidence="2 6" id="KW-0819">tRNA processing</keyword>
<feature type="binding site" evidence="6">
    <location>
        <begin position="274"/>
        <end position="277"/>
    </location>
    <ligand>
        <name>GTP</name>
        <dbReference type="ChEBI" id="CHEBI:37565"/>
    </ligand>
</feature>
<dbReference type="EC" id="3.6.-.-" evidence="6"/>
<comment type="caution">
    <text evidence="9">The sequence shown here is derived from an EMBL/GenBank/DDBJ whole genome shotgun (WGS) entry which is preliminary data.</text>
</comment>
<dbReference type="Gene3D" id="3.30.1360.120">
    <property type="entry name" value="Probable tRNA modification gtpase trme, domain 1"/>
    <property type="match status" value="1"/>
</dbReference>
<dbReference type="CDD" id="cd14858">
    <property type="entry name" value="TrmE_N"/>
    <property type="match status" value="1"/>
</dbReference>
<feature type="binding site" evidence="6">
    <location>
        <position position="249"/>
    </location>
    <ligand>
        <name>K(+)</name>
        <dbReference type="ChEBI" id="CHEBI:29103"/>
    </ligand>
</feature>
<name>A0ABR7HV81_9FIRM</name>
<comment type="cofactor">
    <cofactor evidence="6">
        <name>K(+)</name>
        <dbReference type="ChEBI" id="CHEBI:29103"/>
    </cofactor>
    <text evidence="6">Binds 1 potassium ion per subunit.</text>
</comment>
<dbReference type="HAMAP" id="MF_00379">
    <property type="entry name" value="GTPase_MnmE"/>
    <property type="match status" value="1"/>
</dbReference>
<feature type="binding site" evidence="6">
    <location>
        <position position="124"/>
    </location>
    <ligand>
        <name>(6S)-5-formyl-5,6,7,8-tetrahydrofolate</name>
        <dbReference type="ChEBI" id="CHEBI:57457"/>
    </ligand>
</feature>
<dbReference type="EMBL" id="JACOPR010000007">
    <property type="protein sequence ID" value="MBC5731419.1"/>
    <property type="molecule type" value="Genomic_DNA"/>
</dbReference>
<sequence length="459" mass="48538">MRDTIAAIATGPVRSAVGIIRLSGPEAIAAAAAVFRAISGRSLTEYENRRLVLGALLDRAGNPVDQVLATVSRAPESYTGEDTAELQCHGSPAVLTLGLEALFAQGVRQARPGEFTRRAFLNGKLDLTQAEAVADLIDAETQAAARIAGGQLSGALSRRIGAVYDALVDVSAHFHAVLDYPDEDIDAFGAETLDRALEGAERDLSALLDTYRRGKLLVGGIPCAIVGQPNAGKSSLLNALLGYERAIVTDIPGTTRDTVEEKCTLGGRLLRLIDTAGIRETGDAVERIGVERSRRALAGAELALVLVDLTRPLDEVDKDLFREAVERAGQVILVGTKADLPQAHPLSLPWSAEKPVPVVSLSSRTGEGLPALEEAIAACFPSEGGEERGEMLTNARQAGAARRALEQVRAARESLALGMTPDAVLVDVEGAMEALGELTGRTLREDVTARIFERFCVGK</sequence>
<keyword evidence="6" id="KW-0378">Hydrolase</keyword>
<evidence type="ECO:0000256" key="3">
    <source>
        <dbReference type="ARBA" id="ARBA00022741"/>
    </source>
</evidence>
<feature type="binding site" evidence="6">
    <location>
        <begin position="249"/>
        <end position="255"/>
    </location>
    <ligand>
        <name>GTP</name>
        <dbReference type="ChEBI" id="CHEBI:37565"/>
    </ligand>
</feature>